<evidence type="ECO:0000313" key="3">
    <source>
        <dbReference type="Proteomes" id="UP000266723"/>
    </source>
</evidence>
<reference evidence="2 3" key="1">
    <citation type="journal article" date="2020" name="BMC Genomics">
        <title>Intraspecific diversification of the crop wild relative Brassica cretica Lam. using demographic model selection.</title>
        <authorList>
            <person name="Kioukis A."/>
            <person name="Michalopoulou V.A."/>
            <person name="Briers L."/>
            <person name="Pirintsos S."/>
            <person name="Studholme D.J."/>
            <person name="Pavlidis P."/>
            <person name="Sarris P.F."/>
        </authorList>
    </citation>
    <scope>NUCLEOTIDE SEQUENCE [LARGE SCALE GENOMIC DNA]</scope>
    <source>
        <strain evidence="3">cv. PFS-1207/04</strain>
    </source>
</reference>
<evidence type="ECO:0000256" key="1">
    <source>
        <dbReference type="SAM" id="MobiDB-lite"/>
    </source>
</evidence>
<gene>
    <name evidence="2" type="ORF">DY000_02045769</name>
</gene>
<sequence length="110" mass="12520">MTCHHQQERDQLKICTTSTSYAHFLARPWLHFIAFPRQRVHYSEENHFASQPVMQFQTNSSSANSHRDCITSSYTSLAKEDNHHLQTAPSMATPNNSLSPSPCGYSAPHF</sequence>
<evidence type="ECO:0000313" key="2">
    <source>
        <dbReference type="EMBL" id="KAF3610190.1"/>
    </source>
</evidence>
<feature type="compositionally biased region" description="Polar residues" evidence="1">
    <location>
        <begin position="87"/>
        <end position="100"/>
    </location>
</feature>
<organism evidence="2 3">
    <name type="scientific">Brassica cretica</name>
    <name type="common">Mustard</name>
    <dbReference type="NCBI Taxonomy" id="69181"/>
    <lineage>
        <taxon>Eukaryota</taxon>
        <taxon>Viridiplantae</taxon>
        <taxon>Streptophyta</taxon>
        <taxon>Embryophyta</taxon>
        <taxon>Tracheophyta</taxon>
        <taxon>Spermatophyta</taxon>
        <taxon>Magnoliopsida</taxon>
        <taxon>eudicotyledons</taxon>
        <taxon>Gunneridae</taxon>
        <taxon>Pentapetalae</taxon>
        <taxon>rosids</taxon>
        <taxon>malvids</taxon>
        <taxon>Brassicales</taxon>
        <taxon>Brassicaceae</taxon>
        <taxon>Brassiceae</taxon>
        <taxon>Brassica</taxon>
    </lineage>
</organism>
<feature type="region of interest" description="Disordered" evidence="1">
    <location>
        <begin position="87"/>
        <end position="110"/>
    </location>
</feature>
<proteinExistence type="predicted"/>
<accession>A0ABQ7F4T0</accession>
<keyword evidence="3" id="KW-1185">Reference proteome</keyword>
<name>A0ABQ7F4T0_BRACR</name>
<protein>
    <submittedName>
        <fullName evidence="2">Uncharacterized protein</fullName>
    </submittedName>
</protein>
<dbReference type="Proteomes" id="UP000266723">
    <property type="component" value="Unassembled WGS sequence"/>
</dbReference>
<comment type="caution">
    <text evidence="2">The sequence shown here is derived from an EMBL/GenBank/DDBJ whole genome shotgun (WGS) entry which is preliminary data.</text>
</comment>
<dbReference type="EMBL" id="QGKV02000297">
    <property type="protein sequence ID" value="KAF3610190.1"/>
    <property type="molecule type" value="Genomic_DNA"/>
</dbReference>